<reference evidence="3 4" key="1">
    <citation type="journal article" date="2020" name="bioRxiv">
        <title>Sequence and annotation of 42 cannabis genomes reveals extensive copy number variation in cannabinoid synthesis and pathogen resistance genes.</title>
        <authorList>
            <person name="Mckernan K.J."/>
            <person name="Helbert Y."/>
            <person name="Kane L.T."/>
            <person name="Ebling H."/>
            <person name="Zhang L."/>
            <person name="Liu B."/>
            <person name="Eaton Z."/>
            <person name="Mclaughlin S."/>
            <person name="Kingan S."/>
            <person name="Baybayan P."/>
            <person name="Concepcion G."/>
            <person name="Jordan M."/>
            <person name="Riva A."/>
            <person name="Barbazuk W."/>
            <person name="Harkins T."/>
        </authorList>
    </citation>
    <scope>NUCLEOTIDE SEQUENCE [LARGE SCALE GENOMIC DNA]</scope>
    <source>
        <strain evidence="4">cv. Jamaican Lion 4</strain>
        <tissue evidence="3">Leaf</tissue>
    </source>
</reference>
<gene>
    <name evidence="3" type="ORF">G4B88_010255</name>
</gene>
<name>A0A7J6I5K2_CANSA</name>
<feature type="compositionally biased region" description="Polar residues" evidence="1">
    <location>
        <begin position="118"/>
        <end position="128"/>
    </location>
</feature>
<proteinExistence type="predicted"/>
<protein>
    <recommendedName>
        <fullName evidence="2">Transposase-associated domain-containing protein</fullName>
    </recommendedName>
</protein>
<dbReference type="InterPro" id="IPR029480">
    <property type="entry name" value="Transpos_assoc"/>
</dbReference>
<evidence type="ECO:0000313" key="3">
    <source>
        <dbReference type="EMBL" id="KAF4402803.1"/>
    </source>
</evidence>
<comment type="caution">
    <text evidence="3">The sequence shown here is derived from an EMBL/GenBank/DDBJ whole genome shotgun (WGS) entry which is preliminary data.</text>
</comment>
<accession>A0A7J6I5K2</accession>
<evidence type="ECO:0000313" key="4">
    <source>
        <dbReference type="Proteomes" id="UP000583929"/>
    </source>
</evidence>
<dbReference type="EMBL" id="JAATIQ010000006">
    <property type="protein sequence ID" value="KAF4402803.1"/>
    <property type="molecule type" value="Genomic_DNA"/>
</dbReference>
<evidence type="ECO:0000259" key="2">
    <source>
        <dbReference type="Pfam" id="PF13963"/>
    </source>
</evidence>
<feature type="domain" description="Transposase-associated" evidence="2">
    <location>
        <begin position="4"/>
        <end position="77"/>
    </location>
</feature>
<keyword evidence="4" id="KW-1185">Reference proteome</keyword>
<organism evidence="3 4">
    <name type="scientific">Cannabis sativa</name>
    <name type="common">Hemp</name>
    <name type="synonym">Marijuana</name>
    <dbReference type="NCBI Taxonomy" id="3483"/>
    <lineage>
        <taxon>Eukaryota</taxon>
        <taxon>Viridiplantae</taxon>
        <taxon>Streptophyta</taxon>
        <taxon>Embryophyta</taxon>
        <taxon>Tracheophyta</taxon>
        <taxon>Spermatophyta</taxon>
        <taxon>Magnoliopsida</taxon>
        <taxon>eudicotyledons</taxon>
        <taxon>Gunneridae</taxon>
        <taxon>Pentapetalae</taxon>
        <taxon>rosids</taxon>
        <taxon>fabids</taxon>
        <taxon>Rosales</taxon>
        <taxon>Cannabaceae</taxon>
        <taxon>Cannabis</taxon>
    </lineage>
</organism>
<dbReference type="Proteomes" id="UP000583929">
    <property type="component" value="Unassembled WGS sequence"/>
</dbReference>
<dbReference type="AlphaFoldDB" id="A0A7J6I5K2"/>
<feature type="region of interest" description="Disordered" evidence="1">
    <location>
        <begin position="118"/>
        <end position="201"/>
    </location>
</feature>
<sequence length="240" mass="27700">MIDKKWIFQENRLSVEYFNGLKNFLKLSSFHLNDENKIRCPCVSCMNLYYYDLETIERHIFVKGFYTKYVLWEFHGEDITRIHEDQENAESNVEEDYTLYDSDDEDDDDMIPALEALANQSHRTIMSNKKSRDLPLSRTKSFGPKKTHNNDSTSTKSPPPVPCSPNEDSTTPSDDEIQELLESKKNTRGPTRGDGVRRLSKNDTSKKIISYRKGELRVYGPNATIFGNTVGVKVRHHAPL</sequence>
<dbReference type="Pfam" id="PF13963">
    <property type="entry name" value="Transpos_assoc"/>
    <property type="match status" value="1"/>
</dbReference>
<evidence type="ECO:0000256" key="1">
    <source>
        <dbReference type="SAM" id="MobiDB-lite"/>
    </source>
</evidence>